<keyword evidence="1" id="KW-0560">Oxidoreductase</keyword>
<dbReference type="GO" id="GO:0005829">
    <property type="term" value="C:cytosol"/>
    <property type="evidence" value="ECO:0007669"/>
    <property type="project" value="TreeGrafter"/>
</dbReference>
<dbReference type="EMBL" id="UINC01027882">
    <property type="protein sequence ID" value="SVB07897.1"/>
    <property type="molecule type" value="Genomic_DNA"/>
</dbReference>
<dbReference type="Gene3D" id="3.20.20.30">
    <property type="entry name" value="Luciferase-like domain"/>
    <property type="match status" value="1"/>
</dbReference>
<protein>
    <recommendedName>
        <fullName evidence="3">Luciferase-like domain-containing protein</fullName>
    </recommendedName>
</protein>
<dbReference type="InterPro" id="IPR036661">
    <property type="entry name" value="Luciferase-like_sf"/>
</dbReference>
<dbReference type="GO" id="GO:0016705">
    <property type="term" value="F:oxidoreductase activity, acting on paired donors, with incorporation or reduction of molecular oxygen"/>
    <property type="evidence" value="ECO:0007669"/>
    <property type="project" value="InterPro"/>
</dbReference>
<organism evidence="4">
    <name type="scientific">marine metagenome</name>
    <dbReference type="NCBI Taxonomy" id="408172"/>
    <lineage>
        <taxon>unclassified sequences</taxon>
        <taxon>metagenomes</taxon>
        <taxon>ecological metagenomes</taxon>
    </lineage>
</organism>
<dbReference type="PANTHER" id="PTHR30137:SF8">
    <property type="entry name" value="BLR5498 PROTEIN"/>
    <property type="match status" value="1"/>
</dbReference>
<evidence type="ECO:0000259" key="3">
    <source>
        <dbReference type="Pfam" id="PF00296"/>
    </source>
</evidence>
<dbReference type="Pfam" id="PF00296">
    <property type="entry name" value="Bac_luciferase"/>
    <property type="match status" value="1"/>
</dbReference>
<evidence type="ECO:0000256" key="1">
    <source>
        <dbReference type="ARBA" id="ARBA00023002"/>
    </source>
</evidence>
<evidence type="ECO:0000256" key="2">
    <source>
        <dbReference type="ARBA" id="ARBA00023033"/>
    </source>
</evidence>
<dbReference type="AlphaFoldDB" id="A0A382B3T3"/>
<sequence length="368" mass="40579">MIASYFGPMGYANRHEFPATWPIPPAYHDPAISVQSYQEGMEECEFAEEMGFEWISFSEHHYSGRIATGNPAVMAAAVAERCKKAKIAILGQLLPLNNPVRIAEELGMLDTLTNGRLIIGFLRGTPNEDQTYSVNPAEGRGRLLEGMELVIKALTEPQPFSWEGRYYQFRTVSVWPRPVQQPMPPVVVATRSDDTIEYAAAHRLGLGVSFIPVDQMAKVTDKYYKWCQDAGWKPEPDNVVYRGSIYLGETDQAAQEWMDGRKNAGPARGGIAMAGNVPGAVLAARAGEEYDLRSVLAGSASGDVAGAARSLSFMGGPDTVVEQMKAFHNQTGAGVMDLFFQQPGVDHRDIMRQLDLFGREVLPRIKEF</sequence>
<name>A0A382B3T3_9ZZZZ</name>
<dbReference type="InterPro" id="IPR050766">
    <property type="entry name" value="Bact_Lucif_Oxidored"/>
</dbReference>
<dbReference type="InterPro" id="IPR011251">
    <property type="entry name" value="Luciferase-like_dom"/>
</dbReference>
<gene>
    <name evidence="4" type="ORF">METZ01_LOCUS160751</name>
</gene>
<dbReference type="GO" id="GO:0004497">
    <property type="term" value="F:monooxygenase activity"/>
    <property type="evidence" value="ECO:0007669"/>
    <property type="project" value="UniProtKB-KW"/>
</dbReference>
<accession>A0A382B3T3</accession>
<feature type="domain" description="Luciferase-like" evidence="3">
    <location>
        <begin position="31"/>
        <end position="330"/>
    </location>
</feature>
<evidence type="ECO:0000313" key="4">
    <source>
        <dbReference type="EMBL" id="SVB07897.1"/>
    </source>
</evidence>
<reference evidence="4" key="1">
    <citation type="submission" date="2018-05" db="EMBL/GenBank/DDBJ databases">
        <authorList>
            <person name="Lanie J.A."/>
            <person name="Ng W.-L."/>
            <person name="Kazmierczak K.M."/>
            <person name="Andrzejewski T.M."/>
            <person name="Davidsen T.M."/>
            <person name="Wayne K.J."/>
            <person name="Tettelin H."/>
            <person name="Glass J.I."/>
            <person name="Rusch D."/>
            <person name="Podicherti R."/>
            <person name="Tsui H.-C.T."/>
            <person name="Winkler M.E."/>
        </authorList>
    </citation>
    <scope>NUCLEOTIDE SEQUENCE</scope>
</reference>
<dbReference type="SUPFAM" id="SSF51679">
    <property type="entry name" value="Bacterial luciferase-like"/>
    <property type="match status" value="1"/>
</dbReference>
<keyword evidence="2" id="KW-0503">Monooxygenase</keyword>
<proteinExistence type="predicted"/>
<dbReference type="PANTHER" id="PTHR30137">
    <property type="entry name" value="LUCIFERASE-LIKE MONOOXYGENASE"/>
    <property type="match status" value="1"/>
</dbReference>